<accession>A0ABR9GCP8</accession>
<dbReference type="InterPro" id="IPR011971">
    <property type="entry name" value="CHP02284"/>
</dbReference>
<dbReference type="NCBIfam" id="TIGR02284">
    <property type="entry name" value="PA2169 family four-helix-bundle protein"/>
    <property type="match status" value="1"/>
</dbReference>
<dbReference type="InterPro" id="IPR019052">
    <property type="entry name" value="DUF2383"/>
</dbReference>
<protein>
    <submittedName>
        <fullName evidence="2">PA2169 family four-helix-bundle protein</fullName>
    </submittedName>
</protein>
<feature type="domain" description="DUF2383" evidence="1">
    <location>
        <begin position="10"/>
        <end position="116"/>
    </location>
</feature>
<proteinExistence type="predicted"/>
<evidence type="ECO:0000259" key="1">
    <source>
        <dbReference type="Pfam" id="PF09537"/>
    </source>
</evidence>
<organism evidence="2 3">
    <name type="scientific">Dyella acidiphila</name>
    <dbReference type="NCBI Taxonomy" id="2775866"/>
    <lineage>
        <taxon>Bacteria</taxon>
        <taxon>Pseudomonadati</taxon>
        <taxon>Pseudomonadota</taxon>
        <taxon>Gammaproteobacteria</taxon>
        <taxon>Lysobacterales</taxon>
        <taxon>Rhodanobacteraceae</taxon>
        <taxon>Dyella</taxon>
    </lineage>
</organism>
<evidence type="ECO:0000313" key="2">
    <source>
        <dbReference type="EMBL" id="MBE1161820.1"/>
    </source>
</evidence>
<reference evidence="2 3" key="1">
    <citation type="submission" date="2020-09" db="EMBL/GenBank/DDBJ databases">
        <title>Dyella sp. 7MK23 isolated from forest soil.</title>
        <authorList>
            <person name="Fu J."/>
        </authorList>
    </citation>
    <scope>NUCLEOTIDE SEQUENCE [LARGE SCALE GENOMIC DNA]</scope>
    <source>
        <strain evidence="2 3">7MK23</strain>
    </source>
</reference>
<evidence type="ECO:0000313" key="3">
    <source>
        <dbReference type="Proteomes" id="UP000651010"/>
    </source>
</evidence>
<comment type="caution">
    <text evidence="2">The sequence shown here is derived from an EMBL/GenBank/DDBJ whole genome shotgun (WGS) entry which is preliminary data.</text>
</comment>
<gene>
    <name evidence="2" type="ORF">IGX34_15665</name>
</gene>
<dbReference type="EMBL" id="JACZZA010000010">
    <property type="protein sequence ID" value="MBE1161820.1"/>
    <property type="molecule type" value="Genomic_DNA"/>
</dbReference>
<keyword evidence="3" id="KW-1185">Reference proteome</keyword>
<dbReference type="InterPro" id="IPR012347">
    <property type="entry name" value="Ferritin-like"/>
</dbReference>
<dbReference type="RefSeq" id="WP_192556664.1">
    <property type="nucleotide sequence ID" value="NZ_JACZZA010000010.1"/>
</dbReference>
<dbReference type="Gene3D" id="1.20.1260.10">
    <property type="match status" value="1"/>
</dbReference>
<sequence>MPVAQRHYDIRVLNRLISLTLDSAEQYSQAMGDARSAELTQVLRIRCRERLALSARLRDQVDAIGGDPKDDGSLVAPLQRAMSNLYYVLHEGDWAVVEEVDRREGLLKQKYCDVLQEGHLSPQPRETVLGAYETIQSAREELAKLKRIFRRGHR</sequence>
<dbReference type="Proteomes" id="UP000651010">
    <property type="component" value="Unassembled WGS sequence"/>
</dbReference>
<name>A0ABR9GCP8_9GAMM</name>
<dbReference type="Pfam" id="PF09537">
    <property type="entry name" value="DUF2383"/>
    <property type="match status" value="1"/>
</dbReference>